<dbReference type="Proteomes" id="UP001054945">
    <property type="component" value="Unassembled WGS sequence"/>
</dbReference>
<evidence type="ECO:0000313" key="1">
    <source>
        <dbReference type="EMBL" id="GIX79561.1"/>
    </source>
</evidence>
<organism evidence="1 2">
    <name type="scientific">Caerostris extrusa</name>
    <name type="common">Bark spider</name>
    <name type="synonym">Caerostris bankana</name>
    <dbReference type="NCBI Taxonomy" id="172846"/>
    <lineage>
        <taxon>Eukaryota</taxon>
        <taxon>Metazoa</taxon>
        <taxon>Ecdysozoa</taxon>
        <taxon>Arthropoda</taxon>
        <taxon>Chelicerata</taxon>
        <taxon>Arachnida</taxon>
        <taxon>Araneae</taxon>
        <taxon>Araneomorphae</taxon>
        <taxon>Entelegynae</taxon>
        <taxon>Araneoidea</taxon>
        <taxon>Araneidae</taxon>
        <taxon>Caerostris</taxon>
    </lineage>
</organism>
<dbReference type="EMBL" id="BPLR01002952">
    <property type="protein sequence ID" value="GIX79561.1"/>
    <property type="molecule type" value="Genomic_DNA"/>
</dbReference>
<gene>
    <name evidence="1" type="ORF">CEXT_51421</name>
</gene>
<dbReference type="AlphaFoldDB" id="A0AAV4N563"/>
<name>A0AAV4N563_CAEEX</name>
<reference evidence="1 2" key="1">
    <citation type="submission" date="2021-06" db="EMBL/GenBank/DDBJ databases">
        <title>Caerostris extrusa draft genome.</title>
        <authorList>
            <person name="Kono N."/>
            <person name="Arakawa K."/>
        </authorList>
    </citation>
    <scope>NUCLEOTIDE SEQUENCE [LARGE SCALE GENOMIC DNA]</scope>
</reference>
<proteinExistence type="predicted"/>
<accession>A0AAV4N563</accession>
<evidence type="ECO:0000313" key="2">
    <source>
        <dbReference type="Proteomes" id="UP001054945"/>
    </source>
</evidence>
<comment type="caution">
    <text evidence="1">The sequence shown here is derived from an EMBL/GenBank/DDBJ whole genome shotgun (WGS) entry which is preliminary data.</text>
</comment>
<protein>
    <submittedName>
        <fullName evidence="1">Uncharacterized protein</fullName>
    </submittedName>
</protein>
<sequence length="93" mass="10241">MAALYKSVEIQAITLRHGCPYRNTSVRGACTLRCASRVKGQDRPVTVRHGSNSKLSPPHIGHATQFDHAPQIKKALQQLCRLRLPAILCTCHG</sequence>
<keyword evidence="2" id="KW-1185">Reference proteome</keyword>